<keyword evidence="18" id="KW-0594">Phospholipid biosynthesis</keyword>
<comment type="cofactor">
    <cofactor evidence="23">
        <name>Mg(2+)</name>
        <dbReference type="ChEBI" id="CHEBI:18420"/>
    </cofactor>
    <text evidence="23">Mn(2+), Zn(2+), Cd(2+) and Co(2+) support activity to lesser extents.</text>
</comment>
<evidence type="ECO:0000256" key="3">
    <source>
        <dbReference type="ARBA" id="ARBA00012133"/>
    </source>
</evidence>
<evidence type="ECO:0000256" key="7">
    <source>
        <dbReference type="ARBA" id="ARBA00022519"/>
    </source>
</evidence>
<keyword evidence="13 22" id="KW-0067">ATP-binding</keyword>
<gene>
    <name evidence="25" type="ORF">H3L94_02045</name>
</gene>
<dbReference type="InterPro" id="IPR000829">
    <property type="entry name" value="DAGK"/>
</dbReference>
<evidence type="ECO:0000313" key="26">
    <source>
        <dbReference type="Proteomes" id="UP000514752"/>
    </source>
</evidence>
<dbReference type="Pfam" id="PF01219">
    <property type="entry name" value="DAGK_prokar"/>
    <property type="match status" value="1"/>
</dbReference>
<feature type="active site" description="Proton acceptor" evidence="20">
    <location>
        <position position="82"/>
    </location>
</feature>
<keyword evidence="11 22" id="KW-0547">Nucleotide-binding</keyword>
<comment type="similarity">
    <text evidence="2 24">Belongs to the bacterial diacylglycerol kinase family.</text>
</comment>
<feature type="transmembrane region" description="Helical" evidence="24">
    <location>
        <begin position="112"/>
        <end position="133"/>
    </location>
</feature>
<sequence length="134" mass="14601">MSLPEQHSSYAAGQKGKTGWRRILNAAIYSRDGLIAAYRHETAFRQLVWLHAVLLVLLAVAGFSLPVSMILLVASFFSLVVELVNTGLEALTDRVSTEKHPLSKIAKDVGSAAQMLALVLLALLWGLALWQAYA</sequence>
<evidence type="ECO:0000256" key="23">
    <source>
        <dbReference type="PIRSR" id="PIRSR600829-4"/>
    </source>
</evidence>
<dbReference type="GO" id="GO:0005886">
    <property type="term" value="C:plasma membrane"/>
    <property type="evidence" value="ECO:0007669"/>
    <property type="project" value="UniProtKB-SubCell"/>
</dbReference>
<evidence type="ECO:0000256" key="6">
    <source>
        <dbReference type="ARBA" id="ARBA00022516"/>
    </source>
</evidence>
<evidence type="ECO:0000256" key="16">
    <source>
        <dbReference type="ARBA" id="ARBA00023098"/>
    </source>
</evidence>
<feature type="binding site" evidence="22">
    <location>
        <position position="89"/>
    </location>
    <ligand>
        <name>ATP</name>
        <dbReference type="ChEBI" id="CHEBI:30616"/>
    </ligand>
</feature>
<proteinExistence type="inferred from homology"/>
<evidence type="ECO:0000256" key="18">
    <source>
        <dbReference type="ARBA" id="ARBA00023209"/>
    </source>
</evidence>
<keyword evidence="5" id="KW-1003">Cell membrane</keyword>
<feature type="binding site" evidence="22">
    <location>
        <position position="29"/>
    </location>
    <ligand>
        <name>ATP</name>
        <dbReference type="ChEBI" id="CHEBI:30616"/>
    </ligand>
</feature>
<feature type="binding site" evidence="23">
    <location>
        <position position="89"/>
    </location>
    <ligand>
        <name>a divalent metal cation</name>
        <dbReference type="ChEBI" id="CHEBI:60240"/>
    </ligand>
</feature>
<evidence type="ECO:0000256" key="21">
    <source>
        <dbReference type="PIRSR" id="PIRSR600829-2"/>
    </source>
</evidence>
<dbReference type="PANTHER" id="PTHR34299:SF1">
    <property type="entry name" value="DIACYLGLYCEROL KINASE"/>
    <property type="match status" value="1"/>
</dbReference>
<dbReference type="CDD" id="cd14264">
    <property type="entry name" value="DAGK_IM"/>
    <property type="match status" value="1"/>
</dbReference>
<evidence type="ECO:0000256" key="13">
    <source>
        <dbReference type="ARBA" id="ARBA00022840"/>
    </source>
</evidence>
<dbReference type="Gene3D" id="1.10.287.3610">
    <property type="match status" value="1"/>
</dbReference>
<evidence type="ECO:0000256" key="19">
    <source>
        <dbReference type="ARBA" id="ARBA00023264"/>
    </source>
</evidence>
<feature type="binding site" evidence="21">
    <location>
        <position position="22"/>
    </location>
    <ligand>
        <name>substrate</name>
    </ligand>
</feature>
<keyword evidence="19 24" id="KW-1208">Phospholipid metabolism</keyword>
<dbReference type="KEGG" id="nsg:H3L94_02045"/>
<evidence type="ECO:0000256" key="10">
    <source>
        <dbReference type="ARBA" id="ARBA00022723"/>
    </source>
</evidence>
<evidence type="ECO:0000256" key="22">
    <source>
        <dbReference type="PIRSR" id="PIRSR600829-3"/>
    </source>
</evidence>
<keyword evidence="16 24" id="KW-0443">Lipid metabolism</keyword>
<keyword evidence="10 23" id="KW-0479">Metal-binding</keyword>
<evidence type="ECO:0000256" key="5">
    <source>
        <dbReference type="ARBA" id="ARBA00022475"/>
    </source>
</evidence>
<dbReference type="GO" id="GO:0004143">
    <property type="term" value="F:ATP-dependent diacylglycerol kinase activity"/>
    <property type="evidence" value="ECO:0007669"/>
    <property type="project" value="UniProtKB-EC"/>
</dbReference>
<name>A0A7D7N832_9NEIS</name>
<dbReference type="GO" id="GO:0046872">
    <property type="term" value="F:metal ion binding"/>
    <property type="evidence" value="ECO:0007669"/>
    <property type="project" value="UniProtKB-KW"/>
</dbReference>
<keyword evidence="14 23" id="KW-0460">Magnesium</keyword>
<feature type="binding site" evidence="21">
    <location>
        <position position="82"/>
    </location>
    <ligand>
        <name>substrate</name>
    </ligand>
</feature>
<evidence type="ECO:0000256" key="9">
    <source>
        <dbReference type="ARBA" id="ARBA00022692"/>
    </source>
</evidence>
<evidence type="ECO:0000256" key="15">
    <source>
        <dbReference type="ARBA" id="ARBA00022989"/>
    </source>
</evidence>
<feature type="binding site" evidence="22">
    <location>
        <begin position="107"/>
        <end position="108"/>
    </location>
    <ligand>
        <name>ATP</name>
        <dbReference type="ChEBI" id="CHEBI:30616"/>
    </ligand>
</feature>
<dbReference type="AlphaFoldDB" id="A0A7D7N832"/>
<dbReference type="RefSeq" id="WP_182122457.1">
    <property type="nucleotide sequence ID" value="NZ_CP059567.1"/>
</dbReference>
<feature type="binding site" evidence="21">
    <location>
        <begin position="125"/>
        <end position="130"/>
    </location>
    <ligand>
        <name>substrate</name>
    </ligand>
</feature>
<dbReference type="PANTHER" id="PTHR34299">
    <property type="entry name" value="DIACYLGLYCEROL KINASE"/>
    <property type="match status" value="1"/>
</dbReference>
<reference evidence="25 26" key="1">
    <citation type="submission" date="2020-07" db="EMBL/GenBank/DDBJ databases">
        <title>Genomic diversity of species in the Neisseriaceae family.</title>
        <authorList>
            <person name="Vincent A.T."/>
            <person name="Bernet E."/>
            <person name="Veyrier F.J."/>
        </authorList>
    </citation>
    <scope>NUCLEOTIDE SEQUENCE [LARGE SCALE GENOMIC DNA]</scope>
    <source>
        <strain evidence="25 26">DSM 22244</strain>
    </source>
</reference>
<accession>A0A7D7N832</accession>
<organism evidence="25 26">
    <name type="scientific">Neisseria shayeganii</name>
    <dbReference type="NCBI Taxonomy" id="607712"/>
    <lineage>
        <taxon>Bacteria</taxon>
        <taxon>Pseudomonadati</taxon>
        <taxon>Pseudomonadota</taxon>
        <taxon>Betaproteobacteria</taxon>
        <taxon>Neisseriales</taxon>
        <taxon>Neisseriaceae</taxon>
        <taxon>Neisseria</taxon>
    </lineage>
</organism>
<comment type="subcellular location">
    <subcellularLocation>
        <location evidence="1 24">Cell inner membrane</location>
        <topology evidence="1 24">Multi-pass membrane protein</topology>
    </subcellularLocation>
</comment>
<dbReference type="EMBL" id="CP059567">
    <property type="protein sequence ID" value="QMT40861.1"/>
    <property type="molecule type" value="Genomic_DNA"/>
</dbReference>
<keyword evidence="17 24" id="KW-0472">Membrane</keyword>
<dbReference type="EC" id="2.7.1.107" evidence="3 24"/>
<comment type="caution">
    <text evidence="24">Lacks conserved residue(s) required for the propagation of feature annotation.</text>
</comment>
<keyword evidence="8 24" id="KW-0808">Transferase</keyword>
<feature type="binding site" evidence="21">
    <location>
        <position position="111"/>
    </location>
    <ligand>
        <name>substrate</name>
    </ligand>
</feature>
<keyword evidence="7 24" id="KW-0997">Cell inner membrane</keyword>
<feature type="binding site" evidence="22">
    <location>
        <begin position="98"/>
        <end position="100"/>
    </location>
    <ligand>
        <name>ATP</name>
        <dbReference type="ChEBI" id="CHEBI:30616"/>
    </ligand>
</feature>
<dbReference type="GO" id="GO:0005524">
    <property type="term" value="F:ATP binding"/>
    <property type="evidence" value="ECO:0007669"/>
    <property type="project" value="UniProtKB-KW"/>
</dbReference>
<keyword evidence="12 24" id="KW-0418">Kinase</keyword>
<evidence type="ECO:0000256" key="20">
    <source>
        <dbReference type="PIRSR" id="PIRSR600829-1"/>
    </source>
</evidence>
<evidence type="ECO:0000256" key="8">
    <source>
        <dbReference type="ARBA" id="ARBA00022679"/>
    </source>
</evidence>
<evidence type="ECO:0000313" key="25">
    <source>
        <dbReference type="EMBL" id="QMT40861.1"/>
    </source>
</evidence>
<feature type="transmembrane region" description="Helical" evidence="24">
    <location>
        <begin position="47"/>
        <end position="65"/>
    </location>
</feature>
<feature type="binding site" evidence="23">
    <location>
        <position position="41"/>
    </location>
    <ligand>
        <name>a divalent metal cation</name>
        <dbReference type="ChEBI" id="CHEBI:60240"/>
    </ligand>
</feature>
<evidence type="ECO:0000256" key="24">
    <source>
        <dbReference type="RuleBase" id="RU363065"/>
    </source>
</evidence>
<dbReference type="Proteomes" id="UP000514752">
    <property type="component" value="Chromosome"/>
</dbReference>
<dbReference type="GO" id="GO:0006654">
    <property type="term" value="P:phosphatidic acid biosynthetic process"/>
    <property type="evidence" value="ECO:0007669"/>
    <property type="project" value="InterPro"/>
</dbReference>
<comment type="function">
    <text evidence="24">Catalyzes the ATP-dependent phosphorylation of sn-l,2-diacylglycerol (DAG) to phosphatidic acid. Involved in the recycling of diacylglycerol produced as a by-product during membrane-derived oligosaccharide (MDO) biosynthesis.</text>
</comment>
<evidence type="ECO:0000256" key="2">
    <source>
        <dbReference type="ARBA" id="ARBA00005967"/>
    </source>
</evidence>
<evidence type="ECO:0000256" key="17">
    <source>
        <dbReference type="ARBA" id="ARBA00023136"/>
    </source>
</evidence>
<dbReference type="InterPro" id="IPR033718">
    <property type="entry name" value="DAGK_prok"/>
</dbReference>
<evidence type="ECO:0000256" key="14">
    <source>
        <dbReference type="ARBA" id="ARBA00022842"/>
    </source>
</evidence>
<protein>
    <recommendedName>
        <fullName evidence="4 24">Diacylglycerol kinase</fullName>
        <ecNumber evidence="3 24">2.7.1.107</ecNumber>
    </recommendedName>
</protein>
<evidence type="ECO:0000256" key="1">
    <source>
        <dbReference type="ARBA" id="ARBA00004429"/>
    </source>
</evidence>
<feature type="binding site" evidence="22">
    <location>
        <position position="22"/>
    </location>
    <ligand>
        <name>ATP</name>
        <dbReference type="ChEBI" id="CHEBI:30616"/>
    </ligand>
</feature>
<evidence type="ECO:0000256" key="12">
    <source>
        <dbReference type="ARBA" id="ARBA00022777"/>
    </source>
</evidence>
<keyword evidence="15 24" id="KW-1133">Transmembrane helix</keyword>
<evidence type="ECO:0000256" key="4">
    <source>
        <dbReference type="ARBA" id="ARBA00017575"/>
    </source>
</evidence>
<dbReference type="InterPro" id="IPR036945">
    <property type="entry name" value="DAGK_sf"/>
</dbReference>
<feature type="binding site" evidence="22">
    <location>
        <position position="41"/>
    </location>
    <ligand>
        <name>ATP</name>
        <dbReference type="ChEBI" id="CHEBI:30616"/>
    </ligand>
</feature>
<comment type="catalytic activity">
    <reaction evidence="24">
        <text>a 1,2-diacyl-sn-glycerol + ATP = a 1,2-diacyl-sn-glycero-3-phosphate + ADP + H(+)</text>
        <dbReference type="Rhea" id="RHEA:10272"/>
        <dbReference type="ChEBI" id="CHEBI:15378"/>
        <dbReference type="ChEBI" id="CHEBI:17815"/>
        <dbReference type="ChEBI" id="CHEBI:30616"/>
        <dbReference type="ChEBI" id="CHEBI:58608"/>
        <dbReference type="ChEBI" id="CHEBI:456216"/>
        <dbReference type="EC" id="2.7.1.107"/>
    </reaction>
</comment>
<evidence type="ECO:0000256" key="11">
    <source>
        <dbReference type="ARBA" id="ARBA00022741"/>
    </source>
</evidence>
<keyword evidence="9 24" id="KW-0812">Transmembrane</keyword>
<keyword evidence="6" id="KW-0444">Lipid biosynthesis</keyword>